<keyword evidence="2" id="KW-1133">Transmembrane helix</keyword>
<dbReference type="EMBL" id="CAJHNH020000088">
    <property type="protein sequence ID" value="CAG5115201.1"/>
    <property type="molecule type" value="Genomic_DNA"/>
</dbReference>
<evidence type="ECO:0000313" key="3">
    <source>
        <dbReference type="EMBL" id="CAG5115201.1"/>
    </source>
</evidence>
<dbReference type="GO" id="GO:0008028">
    <property type="term" value="F:monocarboxylic acid transmembrane transporter activity"/>
    <property type="evidence" value="ECO:0007669"/>
    <property type="project" value="TreeGrafter"/>
</dbReference>
<dbReference type="PANTHER" id="PTHR11360">
    <property type="entry name" value="MONOCARBOXYLATE TRANSPORTER"/>
    <property type="match status" value="1"/>
</dbReference>
<comment type="caution">
    <text evidence="3">The sequence shown here is derived from an EMBL/GenBank/DDBJ whole genome shotgun (WGS) entry which is preliminary data.</text>
</comment>
<feature type="region of interest" description="Disordered" evidence="1">
    <location>
        <begin position="204"/>
        <end position="227"/>
    </location>
</feature>
<dbReference type="Gene3D" id="1.20.1250.20">
    <property type="entry name" value="MFS general substrate transporter like domains"/>
    <property type="match status" value="2"/>
</dbReference>
<dbReference type="OrthoDB" id="6435476at2759"/>
<dbReference type="SUPFAM" id="SSF103473">
    <property type="entry name" value="MFS general substrate transporter"/>
    <property type="match status" value="1"/>
</dbReference>
<evidence type="ECO:0000256" key="1">
    <source>
        <dbReference type="SAM" id="MobiDB-lite"/>
    </source>
</evidence>
<feature type="transmembrane region" description="Helical" evidence="2">
    <location>
        <begin position="176"/>
        <end position="194"/>
    </location>
</feature>
<feature type="transmembrane region" description="Helical" evidence="2">
    <location>
        <begin position="87"/>
        <end position="106"/>
    </location>
</feature>
<keyword evidence="2" id="KW-0472">Membrane</keyword>
<feature type="transmembrane region" description="Helical" evidence="2">
    <location>
        <begin position="56"/>
        <end position="80"/>
    </location>
</feature>
<feature type="transmembrane region" description="Helical" evidence="2">
    <location>
        <begin position="112"/>
        <end position="137"/>
    </location>
</feature>
<keyword evidence="4" id="KW-1185">Reference proteome</keyword>
<protein>
    <submittedName>
        <fullName evidence="3">Uncharacterized protein</fullName>
    </submittedName>
</protein>
<evidence type="ECO:0000256" key="2">
    <source>
        <dbReference type="SAM" id="Phobius"/>
    </source>
</evidence>
<keyword evidence="2" id="KW-0812">Transmembrane</keyword>
<dbReference type="InterPro" id="IPR011701">
    <property type="entry name" value="MFS"/>
</dbReference>
<name>A0A8S3YI90_9EUPU</name>
<feature type="transmembrane region" description="Helical" evidence="2">
    <location>
        <begin position="487"/>
        <end position="510"/>
    </location>
</feature>
<dbReference type="InterPro" id="IPR036259">
    <property type="entry name" value="MFS_trans_sf"/>
</dbReference>
<dbReference type="Proteomes" id="UP000678393">
    <property type="component" value="Unassembled WGS sequence"/>
</dbReference>
<reference evidence="3" key="1">
    <citation type="submission" date="2021-04" db="EMBL/GenBank/DDBJ databases">
        <authorList>
            <consortium name="Molecular Ecology Group"/>
        </authorList>
    </citation>
    <scope>NUCLEOTIDE SEQUENCE</scope>
</reference>
<dbReference type="AlphaFoldDB" id="A0A8S3YI90"/>
<evidence type="ECO:0000313" key="4">
    <source>
        <dbReference type="Proteomes" id="UP000678393"/>
    </source>
</evidence>
<sequence>MDRAENQKRELPIDRGWSWVICLASFVCMFIMGTSMQAVSVLFLELVVEFRSSVTITSLTVMCFIMALSVSSVISTSVLIPIFGERPVVIVSGFVFAVFSVGYFLAPNIIVFIAFAAGKGTCMGMVFVPCVSLLSCYFNKRRSLATTICNSGVCVATIVAPPIIRALTAEFGMRGTFLILGAVELHMIAAGLLMRPVSSYRSAPKENPGISTTAKPEVAVASETSHMRTASITSETGKIMEEGSHILATSLPDEHNLSENVQYDKPFNDFSNNGHIGKSKTRTVSVNELGNGDTRELMEIEGLLAEEKLHSQIHRKGSISKKGSLSQRSVRGSRWSFRHTPVGSLLSLPSGVEPVLTSGVLQVSPPAEVKSQGWKSCCCIVIIRRIFDPYLFSQWSYRWLLISCVPSATTQFLFQYIPTIAVIKGASKDQAATLVTIIGSVDLVSRLATGVFADTHLLKATQIVAISQICQGILCQFNSLFDSFEKMIAMVVVMGLFIGTRQSLMAMTHIEIVGMSKMSRCLSISAMVATVSAASHSPMLSAIMEATGSYNIVLHYVGVALIVGALLMLVASFLDQRDKKQEAKKATAHTK</sequence>
<organism evidence="3 4">
    <name type="scientific">Candidula unifasciata</name>
    <dbReference type="NCBI Taxonomy" id="100452"/>
    <lineage>
        <taxon>Eukaryota</taxon>
        <taxon>Metazoa</taxon>
        <taxon>Spiralia</taxon>
        <taxon>Lophotrochozoa</taxon>
        <taxon>Mollusca</taxon>
        <taxon>Gastropoda</taxon>
        <taxon>Heterobranchia</taxon>
        <taxon>Euthyneura</taxon>
        <taxon>Panpulmonata</taxon>
        <taxon>Eupulmonata</taxon>
        <taxon>Stylommatophora</taxon>
        <taxon>Helicina</taxon>
        <taxon>Helicoidea</taxon>
        <taxon>Geomitridae</taxon>
        <taxon>Candidula</taxon>
    </lineage>
</organism>
<gene>
    <name evidence="3" type="ORF">CUNI_LOCUS759</name>
</gene>
<feature type="transmembrane region" description="Helical" evidence="2">
    <location>
        <begin position="552"/>
        <end position="574"/>
    </location>
</feature>
<proteinExistence type="predicted"/>
<accession>A0A8S3YI90</accession>
<dbReference type="PANTHER" id="PTHR11360:SF260">
    <property type="entry name" value="MFS DOMAIN-CONTAINING PROTEIN"/>
    <property type="match status" value="1"/>
</dbReference>
<dbReference type="Pfam" id="PF07690">
    <property type="entry name" value="MFS_1"/>
    <property type="match status" value="1"/>
</dbReference>
<dbReference type="InterPro" id="IPR050327">
    <property type="entry name" value="Proton-linked_MCT"/>
</dbReference>
<feature type="transmembrane region" description="Helical" evidence="2">
    <location>
        <begin position="20"/>
        <end position="44"/>
    </location>
</feature>
<feature type="transmembrane region" description="Helical" evidence="2">
    <location>
        <begin position="144"/>
        <end position="164"/>
    </location>
</feature>